<evidence type="ECO:0000313" key="2">
    <source>
        <dbReference type="EMBL" id="OHA96968.1"/>
    </source>
</evidence>
<dbReference type="NCBIfam" id="TIGR04088">
    <property type="entry name" value="cognate_SipW"/>
    <property type="match status" value="1"/>
</dbReference>
<evidence type="ECO:0000313" key="3">
    <source>
        <dbReference type="Proteomes" id="UP000178175"/>
    </source>
</evidence>
<dbReference type="EMBL" id="MHVR01000003">
    <property type="protein sequence ID" value="OHA96968.1"/>
    <property type="molecule type" value="Genomic_DNA"/>
</dbReference>
<reference evidence="2 3" key="1">
    <citation type="journal article" date="2016" name="Nat. Commun.">
        <title>Thousands of microbial genomes shed light on interconnected biogeochemical processes in an aquifer system.</title>
        <authorList>
            <person name="Anantharaman K."/>
            <person name="Brown C.T."/>
            <person name="Hug L.A."/>
            <person name="Sharon I."/>
            <person name="Castelle C.J."/>
            <person name="Probst A.J."/>
            <person name="Thomas B.C."/>
            <person name="Singh A."/>
            <person name="Wilkins M.J."/>
            <person name="Karaoz U."/>
            <person name="Brodie E.L."/>
            <person name="Williams K.H."/>
            <person name="Hubbard S.S."/>
            <person name="Banfield J.F."/>
        </authorList>
    </citation>
    <scope>NUCLEOTIDE SEQUENCE [LARGE SCALE GENOMIC DNA]</scope>
</reference>
<accession>A0A1G2TIS7</accession>
<dbReference type="Proteomes" id="UP000178175">
    <property type="component" value="Unassembled WGS sequence"/>
</dbReference>
<dbReference type="Pfam" id="PF12389">
    <property type="entry name" value="Peptidase_M73"/>
    <property type="match status" value="1"/>
</dbReference>
<name>A0A1G2TIS7_9BACT</name>
<protein>
    <recommendedName>
        <fullName evidence="4">SipW-cognate class signal peptide</fullName>
    </recommendedName>
</protein>
<comment type="caution">
    <text evidence="2">The sequence shown here is derived from an EMBL/GenBank/DDBJ whole genome shotgun (WGS) entry which is preliminary data.</text>
</comment>
<sequence>MRRIIIGLITIVGAGAMVISGATGAFFSDTETSTGNTFTAGAIDLKIDNDSWYNGNRCTNVGTQENPVWQWQGTAGFPVSGTSCTTSFKPSNLDGLLFFNFRDLKPDDEGEDTISIDVQNDAWTCMDLTLTSDDDKSSTEPELDAPDVLENSGDAWDGELADAINFFWWADDGDNVYEVGENQITNGVISLANLDDTFPIAIADSENNVWGDVGNPVPGGETVYIAKAWCMGTLTLDAVPVGDNPSVDPGVNCDGTALGNVTQTDMAELNIIFSAVQARHNPNFECNPDVRPLPILTVNKILTADTVGISVEDFTLHISGPSIEMDVTDNIPVPDLPVGTYTVSETITGDVGGKTFTTTFGGACDSSTHQVTLGLGDNLVCTIVNVENGI</sequence>
<proteinExistence type="predicted"/>
<dbReference type="InterPro" id="IPR022121">
    <property type="entry name" value="Peptidase_M73_camelysin"/>
</dbReference>
<feature type="region of interest" description="Disordered" evidence="1">
    <location>
        <begin position="131"/>
        <end position="152"/>
    </location>
</feature>
<dbReference type="AlphaFoldDB" id="A0A1G2TIS7"/>
<evidence type="ECO:0000256" key="1">
    <source>
        <dbReference type="SAM" id="MobiDB-lite"/>
    </source>
</evidence>
<gene>
    <name evidence="2" type="ORF">A3C70_01770</name>
</gene>
<evidence type="ECO:0008006" key="4">
    <source>
        <dbReference type="Google" id="ProtNLM"/>
    </source>
</evidence>
<organism evidence="2 3">
    <name type="scientific">Candidatus Zambryskibacteria bacterium RIFCSPHIGHO2_02_FULL_43_14</name>
    <dbReference type="NCBI Taxonomy" id="1802748"/>
    <lineage>
        <taxon>Bacteria</taxon>
        <taxon>Candidatus Zambryskiibacteriota</taxon>
    </lineage>
</organism>
<dbReference type="InterPro" id="IPR023833">
    <property type="entry name" value="Signal_pept_SipW-depend-type"/>
</dbReference>